<dbReference type="Proteomes" id="UP000594262">
    <property type="component" value="Unplaced"/>
</dbReference>
<accession>A0A7M5XB26</accession>
<sequence>MKKTKTAFITNLVSIFLTLRHCSYVNATSPAPLCFLRAGREIVFRFKRPSNVLATQSKDIFLQWANINGKVTETKSCFYSTKMDQFFCPTPLSVYDKDLLKKRISGLKAVDRSKKVTVWTHPQAFAPSQQLFDCISNHDARDIQFKESDTNKWVLSWRKSSLSKCFNPSYEVTVTGSNQASPIITTKITKCKQPNGRCEITLPDDVRKDGTLKTVCITSIFSLTLKNYYTITTKRSELCTVSEFSSKYRLKVVNTKTGKVVEDYGIWHHPLGGGNLNKTTLQEIKKTKQKVVTNWKFLKNAKQPQNSR</sequence>
<organism evidence="2 3">
    <name type="scientific">Clytia hemisphaerica</name>
    <dbReference type="NCBI Taxonomy" id="252671"/>
    <lineage>
        <taxon>Eukaryota</taxon>
        <taxon>Metazoa</taxon>
        <taxon>Cnidaria</taxon>
        <taxon>Hydrozoa</taxon>
        <taxon>Hydroidolina</taxon>
        <taxon>Leptothecata</taxon>
        <taxon>Obeliida</taxon>
        <taxon>Clytiidae</taxon>
        <taxon>Clytia</taxon>
    </lineage>
</organism>
<evidence type="ECO:0000313" key="2">
    <source>
        <dbReference type="EnsemblMetazoa" id="CLYHEMP020326.1"/>
    </source>
</evidence>
<evidence type="ECO:0000256" key="1">
    <source>
        <dbReference type="SAM" id="SignalP"/>
    </source>
</evidence>
<proteinExistence type="predicted"/>
<keyword evidence="1" id="KW-0732">Signal</keyword>
<protein>
    <recommendedName>
        <fullName evidence="4">Cnidarian restricted protein</fullName>
    </recommendedName>
</protein>
<name>A0A7M5XB26_9CNID</name>
<evidence type="ECO:0000313" key="3">
    <source>
        <dbReference type="Proteomes" id="UP000594262"/>
    </source>
</evidence>
<evidence type="ECO:0008006" key="4">
    <source>
        <dbReference type="Google" id="ProtNLM"/>
    </source>
</evidence>
<keyword evidence="3" id="KW-1185">Reference proteome</keyword>
<feature type="chain" id="PRO_5029603987" description="Cnidarian restricted protein" evidence="1">
    <location>
        <begin position="28"/>
        <end position="308"/>
    </location>
</feature>
<dbReference type="AlphaFoldDB" id="A0A7M5XB26"/>
<feature type="signal peptide" evidence="1">
    <location>
        <begin position="1"/>
        <end position="27"/>
    </location>
</feature>
<reference evidence="2" key="1">
    <citation type="submission" date="2021-01" db="UniProtKB">
        <authorList>
            <consortium name="EnsemblMetazoa"/>
        </authorList>
    </citation>
    <scope>IDENTIFICATION</scope>
</reference>
<dbReference type="EnsemblMetazoa" id="CLYHEMT020326.1">
    <property type="protein sequence ID" value="CLYHEMP020326.1"/>
    <property type="gene ID" value="CLYHEMG020326"/>
</dbReference>